<gene>
    <name evidence="1" type="ORF">MSIBF_A1360004</name>
</gene>
<sequence length="65" mass="7399">MFTKESTYQEIIAKEKSYEILVKHGVPCVSCPMAKYEMGKLKLGNISEMYGIDLKALLDDLNKIK</sequence>
<dbReference type="Gene3D" id="1.10.3910.10">
    <property type="entry name" value="SP0561-like"/>
    <property type="match status" value="1"/>
</dbReference>
<dbReference type="SUPFAM" id="SSF140683">
    <property type="entry name" value="SP0561-like"/>
    <property type="match status" value="1"/>
</dbReference>
<dbReference type="InterPro" id="IPR038062">
    <property type="entry name" value="ScdA-like_N_sf"/>
</dbReference>
<proteinExistence type="predicted"/>
<protein>
    <recommendedName>
        <fullName evidence="2">DUF1858 domain-containing protein</fullName>
    </recommendedName>
</protein>
<name>A0A098E716_9ZZZZ</name>
<evidence type="ECO:0008006" key="2">
    <source>
        <dbReference type="Google" id="ProtNLM"/>
    </source>
</evidence>
<reference evidence="1" key="1">
    <citation type="submission" date="2014-09" db="EMBL/GenBank/DDBJ databases">
        <authorList>
            <person name="Probst J Alexander"/>
        </authorList>
    </citation>
    <scope>NUCLEOTIDE SEQUENCE</scope>
</reference>
<dbReference type="EMBL" id="CCXY01000042">
    <property type="protein sequence ID" value="CEG11274.1"/>
    <property type="molecule type" value="Genomic_DNA"/>
</dbReference>
<accession>A0A098E716</accession>
<dbReference type="AlphaFoldDB" id="A0A098E716"/>
<organism evidence="1">
    <name type="scientific">groundwater metagenome</name>
    <dbReference type="NCBI Taxonomy" id="717931"/>
    <lineage>
        <taxon>unclassified sequences</taxon>
        <taxon>metagenomes</taxon>
        <taxon>ecological metagenomes</taxon>
    </lineage>
</organism>
<evidence type="ECO:0000313" key="1">
    <source>
        <dbReference type="EMBL" id="CEG11274.1"/>
    </source>
</evidence>